<evidence type="ECO:0000256" key="6">
    <source>
        <dbReference type="ARBA" id="ARBA00023136"/>
    </source>
</evidence>
<feature type="transmembrane region" description="Helical" evidence="7">
    <location>
        <begin position="144"/>
        <end position="161"/>
    </location>
</feature>
<gene>
    <name evidence="9" type="ORF">H9622_05070</name>
</gene>
<feature type="transmembrane region" description="Helical" evidence="7">
    <location>
        <begin position="173"/>
        <end position="192"/>
    </location>
</feature>
<dbReference type="RefSeq" id="WP_191764832.1">
    <property type="nucleotide sequence ID" value="NZ_JACSPM010000001.1"/>
</dbReference>
<evidence type="ECO:0000259" key="8">
    <source>
        <dbReference type="Pfam" id="PF00892"/>
    </source>
</evidence>
<dbReference type="PANTHER" id="PTHR42920:SF5">
    <property type="entry name" value="EAMA DOMAIN-CONTAINING PROTEIN"/>
    <property type="match status" value="1"/>
</dbReference>
<feature type="transmembrane region" description="Helical" evidence="7">
    <location>
        <begin position="95"/>
        <end position="113"/>
    </location>
</feature>
<evidence type="ECO:0000256" key="4">
    <source>
        <dbReference type="ARBA" id="ARBA00022692"/>
    </source>
</evidence>
<sequence length="292" mass="29744">MTRGGAGTTPAILLVVAGLACQEVGASLAVLLFPTVGPLGMVMLRLVFSAVILLLIARPTLRGHSRHAWTGVVWFGVVLATMNALFYLALERLPLGVTVTIEVLGPLVLSIVASKRGSAWLWALLALVGVVALGGGGWDRLDPLGVLFALGAAASWAFYILASARVGQAFPKLDGLALAMAVGAVLALPFGVADAGPALLRVEIVALGAAVAVLSSTIPYALELVALRRLPAAAFAILMSLAPATAALAGFIFLGQHLAWLEIVGIALVIAASIGAVQSSARAAREAAEPLA</sequence>
<feature type="transmembrane region" description="Helical" evidence="7">
    <location>
        <begin position="69"/>
        <end position="89"/>
    </location>
</feature>
<dbReference type="Pfam" id="PF00892">
    <property type="entry name" value="EamA"/>
    <property type="match status" value="1"/>
</dbReference>
<dbReference type="SUPFAM" id="SSF103481">
    <property type="entry name" value="Multidrug resistance efflux transporter EmrE"/>
    <property type="match status" value="2"/>
</dbReference>
<evidence type="ECO:0000313" key="9">
    <source>
        <dbReference type="EMBL" id="MBD8022963.1"/>
    </source>
</evidence>
<dbReference type="EMBL" id="JACSPM010000001">
    <property type="protein sequence ID" value="MBD8022963.1"/>
    <property type="molecule type" value="Genomic_DNA"/>
</dbReference>
<keyword evidence="4 7" id="KW-0812">Transmembrane</keyword>
<protein>
    <submittedName>
        <fullName evidence="9">EamA family transporter</fullName>
    </submittedName>
</protein>
<evidence type="ECO:0000256" key="1">
    <source>
        <dbReference type="ARBA" id="ARBA00004651"/>
    </source>
</evidence>
<dbReference type="InterPro" id="IPR037185">
    <property type="entry name" value="EmrE-like"/>
</dbReference>
<comment type="caution">
    <text evidence="9">The sequence shown here is derived from an EMBL/GenBank/DDBJ whole genome shotgun (WGS) entry which is preliminary data.</text>
</comment>
<dbReference type="PROSITE" id="PS51257">
    <property type="entry name" value="PROKAR_LIPOPROTEIN"/>
    <property type="match status" value="1"/>
</dbReference>
<dbReference type="InterPro" id="IPR051258">
    <property type="entry name" value="Diverse_Substrate_Transporter"/>
</dbReference>
<feature type="transmembrane region" description="Helical" evidence="7">
    <location>
        <begin position="259"/>
        <end position="277"/>
    </location>
</feature>
<evidence type="ECO:0000256" key="7">
    <source>
        <dbReference type="SAM" id="Phobius"/>
    </source>
</evidence>
<keyword evidence="3" id="KW-1003">Cell membrane</keyword>
<comment type="subcellular location">
    <subcellularLocation>
        <location evidence="1">Cell membrane</location>
        <topology evidence="1">Multi-pass membrane protein</topology>
    </subcellularLocation>
</comment>
<accession>A0ABR8X193</accession>
<feature type="transmembrane region" description="Helical" evidence="7">
    <location>
        <begin position="120"/>
        <end position="138"/>
    </location>
</feature>
<evidence type="ECO:0000256" key="5">
    <source>
        <dbReference type="ARBA" id="ARBA00022989"/>
    </source>
</evidence>
<keyword evidence="6 7" id="KW-0472">Membrane</keyword>
<feature type="transmembrane region" description="Helical" evidence="7">
    <location>
        <begin position="12"/>
        <end position="33"/>
    </location>
</feature>
<keyword evidence="10" id="KW-1185">Reference proteome</keyword>
<dbReference type="PANTHER" id="PTHR42920">
    <property type="entry name" value="OS03G0707200 PROTEIN-RELATED"/>
    <property type="match status" value="1"/>
</dbReference>
<dbReference type="InterPro" id="IPR000620">
    <property type="entry name" value="EamA_dom"/>
</dbReference>
<comment type="similarity">
    <text evidence="2">Belongs to the EamA transporter family.</text>
</comment>
<name>A0ABR8X193_9MICO</name>
<feature type="transmembrane region" description="Helical" evidence="7">
    <location>
        <begin position="204"/>
        <end position="222"/>
    </location>
</feature>
<feature type="transmembrane region" description="Helical" evidence="7">
    <location>
        <begin position="234"/>
        <end position="253"/>
    </location>
</feature>
<evidence type="ECO:0000256" key="3">
    <source>
        <dbReference type="ARBA" id="ARBA00022475"/>
    </source>
</evidence>
<proteinExistence type="inferred from homology"/>
<reference evidence="9 10" key="1">
    <citation type="submission" date="2020-08" db="EMBL/GenBank/DDBJ databases">
        <title>A Genomic Blueprint of the Chicken Gut Microbiome.</title>
        <authorList>
            <person name="Gilroy R."/>
            <person name="Ravi A."/>
            <person name="Getino M."/>
            <person name="Pursley I."/>
            <person name="Horton D.L."/>
            <person name="Alikhan N.-F."/>
            <person name="Baker D."/>
            <person name="Gharbi K."/>
            <person name="Hall N."/>
            <person name="Watson M."/>
            <person name="Adriaenssens E.M."/>
            <person name="Foster-Nyarko E."/>
            <person name="Jarju S."/>
            <person name="Secka A."/>
            <person name="Antonio M."/>
            <person name="Oren A."/>
            <person name="Chaudhuri R."/>
            <person name="La Ragione R.M."/>
            <person name="Hildebrand F."/>
            <person name="Pallen M.J."/>
        </authorList>
    </citation>
    <scope>NUCLEOTIDE SEQUENCE [LARGE SCALE GENOMIC DNA]</scope>
    <source>
        <strain evidence="9 10">Sa1CUA4</strain>
    </source>
</reference>
<keyword evidence="5 7" id="KW-1133">Transmembrane helix</keyword>
<evidence type="ECO:0000256" key="2">
    <source>
        <dbReference type="ARBA" id="ARBA00007362"/>
    </source>
</evidence>
<evidence type="ECO:0000313" key="10">
    <source>
        <dbReference type="Proteomes" id="UP000602532"/>
    </source>
</evidence>
<feature type="domain" description="EamA" evidence="8">
    <location>
        <begin position="144"/>
        <end position="275"/>
    </location>
</feature>
<feature type="transmembrane region" description="Helical" evidence="7">
    <location>
        <begin position="39"/>
        <end position="57"/>
    </location>
</feature>
<dbReference type="Proteomes" id="UP000602532">
    <property type="component" value="Unassembled WGS sequence"/>
</dbReference>
<organism evidence="9 10">
    <name type="scientific">Microbacterium gallinarum</name>
    <dbReference type="NCBI Taxonomy" id="2762209"/>
    <lineage>
        <taxon>Bacteria</taxon>
        <taxon>Bacillati</taxon>
        <taxon>Actinomycetota</taxon>
        <taxon>Actinomycetes</taxon>
        <taxon>Micrococcales</taxon>
        <taxon>Microbacteriaceae</taxon>
        <taxon>Microbacterium</taxon>
    </lineage>
</organism>